<dbReference type="Proteomes" id="UP000267003">
    <property type="component" value="Unassembled WGS sequence"/>
</dbReference>
<comment type="caution">
    <text evidence="2">The sequence shown here is derived from an EMBL/GenBank/DDBJ whole genome shotgun (WGS) entry which is preliminary data.</text>
</comment>
<sequence length="79" mass="8441">MSDLEALAPKVIARCREAGVRLVLAEACTGGLMTAALTEVPGASAVVERHRFEGERRQVRQAAAARGLALLLEQLRVES</sequence>
<dbReference type="SUPFAM" id="SSF142433">
    <property type="entry name" value="CinA-like"/>
    <property type="match status" value="1"/>
</dbReference>
<dbReference type="RefSeq" id="WP_120557962.1">
    <property type="nucleotide sequence ID" value="NZ_RAWK01000166.1"/>
</dbReference>
<dbReference type="Gene3D" id="3.90.950.20">
    <property type="entry name" value="CinA-like"/>
    <property type="match status" value="1"/>
</dbReference>
<name>A0A3A8Q0K1_9BACT</name>
<evidence type="ECO:0000313" key="2">
    <source>
        <dbReference type="EMBL" id="RKH60560.1"/>
    </source>
</evidence>
<feature type="domain" description="CinA C-terminal" evidence="1">
    <location>
        <begin position="5"/>
        <end position="48"/>
    </location>
</feature>
<evidence type="ECO:0000313" key="3">
    <source>
        <dbReference type="Proteomes" id="UP000267003"/>
    </source>
</evidence>
<proteinExistence type="predicted"/>
<evidence type="ECO:0000259" key="1">
    <source>
        <dbReference type="Pfam" id="PF02464"/>
    </source>
</evidence>
<gene>
    <name evidence="2" type="ORF">D7W81_25275</name>
</gene>
<reference evidence="3" key="1">
    <citation type="submission" date="2018-09" db="EMBL/GenBank/DDBJ databases">
        <authorList>
            <person name="Livingstone P.G."/>
            <person name="Whitworth D.E."/>
        </authorList>
    </citation>
    <scope>NUCLEOTIDE SEQUENCE [LARGE SCALE GENOMIC DNA]</scope>
    <source>
        <strain evidence="3">AB050A</strain>
    </source>
</reference>
<dbReference type="InterPro" id="IPR008136">
    <property type="entry name" value="CinA_C"/>
</dbReference>
<accession>A0A3A8Q0K1</accession>
<dbReference type="OrthoDB" id="9801454at2"/>
<dbReference type="Pfam" id="PF02464">
    <property type="entry name" value="CinA"/>
    <property type="match status" value="1"/>
</dbReference>
<dbReference type="EMBL" id="RAWK01000166">
    <property type="protein sequence ID" value="RKH60560.1"/>
    <property type="molecule type" value="Genomic_DNA"/>
</dbReference>
<protein>
    <recommendedName>
        <fullName evidence="1">CinA C-terminal domain-containing protein</fullName>
    </recommendedName>
</protein>
<keyword evidence="3" id="KW-1185">Reference proteome</keyword>
<dbReference type="AlphaFoldDB" id="A0A3A8Q0K1"/>
<dbReference type="InterPro" id="IPR036653">
    <property type="entry name" value="CinA-like_C"/>
</dbReference>
<organism evidence="2 3">
    <name type="scientific">Corallococcus aberystwythensis</name>
    <dbReference type="NCBI Taxonomy" id="2316722"/>
    <lineage>
        <taxon>Bacteria</taxon>
        <taxon>Pseudomonadati</taxon>
        <taxon>Myxococcota</taxon>
        <taxon>Myxococcia</taxon>
        <taxon>Myxococcales</taxon>
        <taxon>Cystobacterineae</taxon>
        <taxon>Myxococcaceae</taxon>
        <taxon>Corallococcus</taxon>
    </lineage>
</organism>